<dbReference type="HOGENOM" id="CLU_001222_2_0_1"/>
<feature type="compositionally biased region" description="Basic and acidic residues" evidence="13">
    <location>
        <begin position="182"/>
        <end position="200"/>
    </location>
</feature>
<evidence type="ECO:0000256" key="7">
    <source>
        <dbReference type="ARBA" id="ARBA00037982"/>
    </source>
</evidence>
<dbReference type="PROSITE" id="PS00107">
    <property type="entry name" value="PROTEIN_KINASE_ATP"/>
    <property type="match status" value="1"/>
</dbReference>
<feature type="binding site" evidence="11 12">
    <location>
        <position position="607"/>
    </location>
    <ligand>
        <name>ATP</name>
        <dbReference type="ChEBI" id="CHEBI:30616"/>
    </ligand>
</feature>
<reference evidence="16 17" key="1">
    <citation type="submission" date="2015-01" db="EMBL/GenBank/DDBJ databases">
        <title>The Genome Sequence of Capronia semiimmersa CBS27337.</title>
        <authorList>
            <consortium name="The Broad Institute Genomics Platform"/>
            <person name="Cuomo C."/>
            <person name="de Hoog S."/>
            <person name="Gorbushina A."/>
            <person name="Stielow B."/>
            <person name="Teixiera M."/>
            <person name="Abouelleil A."/>
            <person name="Chapman S.B."/>
            <person name="Priest M."/>
            <person name="Young S.K."/>
            <person name="Wortman J."/>
            <person name="Nusbaum C."/>
            <person name="Birren B."/>
        </authorList>
    </citation>
    <scope>NUCLEOTIDE SEQUENCE [LARGE SCALE GENOMIC DNA]</scope>
    <source>
        <strain evidence="16 17">CBS 27337</strain>
    </source>
</reference>
<dbReference type="EC" id="2.7.11.1" evidence="1"/>
<evidence type="ECO:0000259" key="14">
    <source>
        <dbReference type="PROSITE" id="PS50011"/>
    </source>
</evidence>
<evidence type="ECO:0000256" key="4">
    <source>
        <dbReference type="ARBA" id="ARBA00022741"/>
    </source>
</evidence>
<feature type="domain" description="Protein kinase" evidence="14">
    <location>
        <begin position="263"/>
        <end position="540"/>
    </location>
</feature>
<keyword evidence="4 11" id="KW-0547">Nucleotide-binding</keyword>
<feature type="binding site" evidence="11">
    <location>
        <begin position="584"/>
        <end position="592"/>
    </location>
    <ligand>
        <name>ATP</name>
        <dbReference type="ChEBI" id="CHEBI:30616"/>
    </ligand>
</feature>
<evidence type="ECO:0000256" key="6">
    <source>
        <dbReference type="ARBA" id="ARBA00022840"/>
    </source>
</evidence>
<dbReference type="PANTHER" id="PTHR11042">
    <property type="entry name" value="EUKARYOTIC TRANSLATION INITIATION FACTOR 2-ALPHA KINASE EIF2-ALPHA KINASE -RELATED"/>
    <property type="match status" value="1"/>
</dbReference>
<dbReference type="SMART" id="SM00220">
    <property type="entry name" value="S_TKc"/>
    <property type="match status" value="1"/>
</dbReference>
<feature type="compositionally biased region" description="Acidic residues" evidence="13">
    <location>
        <begin position="710"/>
        <end position="733"/>
    </location>
</feature>
<dbReference type="SMART" id="SM00591">
    <property type="entry name" value="RWD"/>
    <property type="match status" value="1"/>
</dbReference>
<evidence type="ECO:0000256" key="12">
    <source>
        <dbReference type="PROSITE-ProRule" id="PRU10141"/>
    </source>
</evidence>
<feature type="domain" description="Protein kinase" evidence="14">
    <location>
        <begin position="578"/>
        <end position="977"/>
    </location>
</feature>
<dbReference type="GO" id="GO:0000077">
    <property type="term" value="P:DNA damage checkpoint signaling"/>
    <property type="evidence" value="ECO:0007669"/>
    <property type="project" value="InterPro"/>
</dbReference>
<evidence type="ECO:0000256" key="5">
    <source>
        <dbReference type="ARBA" id="ARBA00022777"/>
    </source>
</evidence>
<evidence type="ECO:0000256" key="9">
    <source>
        <dbReference type="ARBA" id="ARBA00048679"/>
    </source>
</evidence>
<dbReference type="InterPro" id="IPR011009">
    <property type="entry name" value="Kinase-like_dom_sf"/>
</dbReference>
<keyword evidence="5" id="KW-0418">Kinase</keyword>
<dbReference type="SUPFAM" id="SSF54495">
    <property type="entry name" value="UBC-like"/>
    <property type="match status" value="1"/>
</dbReference>
<feature type="region of interest" description="Disordered" evidence="13">
    <location>
        <begin position="685"/>
        <end position="761"/>
    </location>
</feature>
<evidence type="ECO:0000313" key="16">
    <source>
        <dbReference type="EMBL" id="KIW70844.1"/>
    </source>
</evidence>
<dbReference type="InterPro" id="IPR000719">
    <property type="entry name" value="Prot_kinase_dom"/>
</dbReference>
<evidence type="ECO:0000256" key="10">
    <source>
        <dbReference type="PIRSR" id="PIRSR000660-1"/>
    </source>
</evidence>
<dbReference type="GO" id="GO:0004694">
    <property type="term" value="F:eukaryotic translation initiation factor 2alpha kinase activity"/>
    <property type="evidence" value="ECO:0007669"/>
    <property type="project" value="InterPro"/>
</dbReference>
<dbReference type="PROSITE" id="PS00108">
    <property type="entry name" value="PROTEIN_KINASE_ST"/>
    <property type="match status" value="1"/>
</dbReference>
<feature type="compositionally biased region" description="Polar residues" evidence="13">
    <location>
        <begin position="224"/>
        <end position="233"/>
    </location>
</feature>
<feature type="region of interest" description="Disordered" evidence="13">
    <location>
        <begin position="1"/>
        <end position="39"/>
    </location>
</feature>
<dbReference type="PROSITE" id="PS50908">
    <property type="entry name" value="RWD"/>
    <property type="match status" value="1"/>
</dbReference>
<evidence type="ECO:0000313" key="17">
    <source>
        <dbReference type="Proteomes" id="UP000054266"/>
    </source>
</evidence>
<evidence type="ECO:0000256" key="11">
    <source>
        <dbReference type="PIRSR" id="PIRSR000660-2"/>
    </source>
</evidence>
<comment type="similarity">
    <text evidence="7">Belongs to the protein kinase superfamily. Ser/Thr protein kinase family. GCN2 subfamily.</text>
</comment>
<feature type="active site" description="Proton acceptor" evidence="10">
    <location>
        <position position="833"/>
    </location>
</feature>
<keyword evidence="17" id="KW-1185">Reference proteome</keyword>
<dbReference type="CDD" id="cd23823">
    <property type="entry name" value="RWD_GCN2"/>
    <property type="match status" value="1"/>
</dbReference>
<keyword evidence="6 11" id="KW-0067">ATP-binding</keyword>
<dbReference type="PIRSF" id="PIRSF000660">
    <property type="entry name" value="Ser/Thr_PK_GCN2"/>
    <property type="match status" value="1"/>
</dbReference>
<feature type="domain" description="RWD" evidence="15">
    <location>
        <begin position="51"/>
        <end position="160"/>
    </location>
</feature>
<gene>
    <name evidence="16" type="ORF">PV04_03081</name>
</gene>
<dbReference type="GO" id="GO:0005524">
    <property type="term" value="F:ATP binding"/>
    <property type="evidence" value="ECO:0007669"/>
    <property type="project" value="UniProtKB-UniRule"/>
</dbReference>
<keyword evidence="3" id="KW-0808">Transferase</keyword>
<dbReference type="GO" id="GO:0005634">
    <property type="term" value="C:nucleus"/>
    <property type="evidence" value="ECO:0007669"/>
    <property type="project" value="TreeGrafter"/>
</dbReference>
<dbReference type="InterPro" id="IPR016135">
    <property type="entry name" value="UBQ-conjugating_enzyme/RWD"/>
</dbReference>
<feature type="compositionally biased region" description="Pro residues" evidence="13">
    <location>
        <begin position="18"/>
        <end position="27"/>
    </location>
</feature>
<dbReference type="SUPFAM" id="SSF56112">
    <property type="entry name" value="Protein kinase-like (PK-like)"/>
    <property type="match status" value="2"/>
</dbReference>
<dbReference type="STRING" id="5601.A0A0D2GF72"/>
<evidence type="ECO:0000256" key="1">
    <source>
        <dbReference type="ARBA" id="ARBA00012513"/>
    </source>
</evidence>
<dbReference type="InterPro" id="IPR017441">
    <property type="entry name" value="Protein_kinase_ATP_BS"/>
</dbReference>
<dbReference type="SUPFAM" id="SSF55681">
    <property type="entry name" value="Class II aaRS and biotin synthetases"/>
    <property type="match status" value="1"/>
</dbReference>
<dbReference type="PROSITE" id="PS50011">
    <property type="entry name" value="PROTEIN_KINASE_DOM"/>
    <property type="match status" value="2"/>
</dbReference>
<dbReference type="Pfam" id="PF12745">
    <property type="entry name" value="HGTP_anticodon2"/>
    <property type="match status" value="1"/>
</dbReference>
<dbReference type="Gene3D" id="3.30.930.10">
    <property type="entry name" value="Bira Bifunctional Protein, Domain 2"/>
    <property type="match status" value="1"/>
</dbReference>
<organism evidence="16 17">
    <name type="scientific">Phialophora macrospora</name>
    <dbReference type="NCBI Taxonomy" id="1851006"/>
    <lineage>
        <taxon>Eukaryota</taxon>
        <taxon>Fungi</taxon>
        <taxon>Dikarya</taxon>
        <taxon>Ascomycota</taxon>
        <taxon>Pezizomycotina</taxon>
        <taxon>Eurotiomycetes</taxon>
        <taxon>Chaetothyriomycetidae</taxon>
        <taxon>Chaetothyriales</taxon>
        <taxon>Herpotrichiellaceae</taxon>
        <taxon>Phialophora</taxon>
    </lineage>
</organism>
<comment type="catalytic activity">
    <reaction evidence="9">
        <text>L-seryl-[protein] + ATP = O-phospho-L-seryl-[protein] + ADP + H(+)</text>
        <dbReference type="Rhea" id="RHEA:17989"/>
        <dbReference type="Rhea" id="RHEA-COMP:9863"/>
        <dbReference type="Rhea" id="RHEA-COMP:11604"/>
        <dbReference type="ChEBI" id="CHEBI:15378"/>
        <dbReference type="ChEBI" id="CHEBI:29999"/>
        <dbReference type="ChEBI" id="CHEBI:30616"/>
        <dbReference type="ChEBI" id="CHEBI:83421"/>
        <dbReference type="ChEBI" id="CHEBI:456216"/>
        <dbReference type="EC" id="2.7.11.1"/>
    </reaction>
</comment>
<dbReference type="Pfam" id="PF00069">
    <property type="entry name" value="Pkinase"/>
    <property type="match status" value="3"/>
</dbReference>
<evidence type="ECO:0000256" key="3">
    <source>
        <dbReference type="ARBA" id="ARBA00022679"/>
    </source>
</evidence>
<dbReference type="Gene3D" id="3.30.200.20">
    <property type="entry name" value="Phosphorylase Kinase, domain 1"/>
    <property type="match status" value="1"/>
</dbReference>
<sequence length="1473" mass="166229">MPAKKKAKNPQPHAQRLPPLPDPPLEAPPSFGQSHRNFEEEIAGYPEVQRNEFLTTRAIYPDEFERIRGRKDAWKTQENLAFQVRVGPLEDRNYFVKLIFEFPCNYPKVFPKINIVEIQPKDAEIRKCVEHIVATYPKQHQGNEVVHEINTAIMDFLDEKRADKDAKRAEFSLEEERARREALAQKQLQEKEESARRKQEEEAEQNEQQLYSKVESEYQRRQKTNLSRSTTSEEGPELHDAPEDVIRFDQTMISKDTVTGAPFRFKAVSGRNVIFNRKDKKITIVSPRVDAARVQAPQLLLKDIYLAETPVSKLHMQKCMETVEADLEFFKNNHDDNVVDLINYKIDHVALDDGAGRWTLSILSEYADKGSLDQLLEISGSLSPAKLRAWTRELIDALIFFDKHGYIHPAVHAGNVMLFMSPRRGVTVKLSDGYGTQLRDLVQEAREKSQNKTDEPPLWLAPELNFTEPVRTSKTCIWELGVIVMQMALGKAVKDKFTSPMDALEEVDFATSVEGLLEEMFRSNANRRPSAFQLRSKKFFFEEDDKLFRTRSQVLPLTPGRARRPSDKLDDSRYRKDWEEAAVLGKGGYGKVVMARNKLDGQFYAIKQIKNKSVKDLEDILREVALLAKLNHPNIVRYYNAWYESEHNDPAEDVYQRPIHRSIAHTGPVSVGHDFMEPSVYANQGAEFSDSDDGGGIFAYQDPPSINEQDGYDDDPFESDPEPGREDTEEGTDPFERSNALEPPEPQFASDDNPFISDDSPVKSVSFIPDKSRMVQQNERSMLYIQMELCEGQTLRTRIAAGLPKDIEAGWRLFRRILEGLAYIHSNGVVHRDLKPENIFLDAHDVPKIGDFGLAGYGQATSRQSHQKPAMITTRSSYEIGTLGYMPPELAKANSSYDSRADMYSLGVTFFEMCFALNTGSERRHWLMEALQANPPELPEAFKEERLHQQGDIILQLIDPDQTRRPTADVLLKSGVVPEPLEDEKFQRYIERMATDNPKEYQALINRLFANPNNPVSSLAWEDKSGTANPSPDLMLWMSTCDHLKAIFRRHGAAEVGRQAIIPKADFYRNAATFLDSSGLVVQLPYDLTLPFARTLGQTSPSYGKTYCFGTVYRATVAGSQPKQFPEVDFDFISESAKDLALKEAEVIKVLDEVLTGFPALATHKWTVLLNHADLLDLILDFCRVKPLEAPHVKQALSHLNTQGHAWSTTREELRSPANNVPETTVADLKRFNFEGDLKQVRSKLSKLFGNSDYLSKALPLLGRLDEVAEYLQRMGVQAQILVAPLSNNSESLYRGSLLFQCAESGTRKVLAVGGRYDALVQEYQTKSDRGSVRAAGFRLNILDLIGYLRGPSSAHKSSKATASAAGSKLVTRRGEILVTSFDSNALKSSCLEVLSLLWGSGLNAELSEEVRSVEELERVYGSQNAGGYWLVIVRGGSLGERTLKIRGPSRSEDEVKAADLAGFLRLKMAKGR</sequence>
<dbReference type="Gene3D" id="1.10.510.10">
    <property type="entry name" value="Transferase(Phosphotransferase) domain 1"/>
    <property type="match status" value="2"/>
</dbReference>
<dbReference type="InterPro" id="IPR041715">
    <property type="entry name" value="HisRS-like_core"/>
</dbReference>
<keyword evidence="2" id="KW-0723">Serine/threonine-protein kinase</keyword>
<dbReference type="InterPro" id="IPR045864">
    <property type="entry name" value="aa-tRNA-synth_II/BPL/LPL"/>
</dbReference>
<name>A0A0D2GF72_9EURO</name>
<dbReference type="InterPro" id="IPR024435">
    <property type="entry name" value="HisRS-related_dom"/>
</dbReference>
<accession>A0A0D2GF72</accession>
<dbReference type="Pfam" id="PF13393">
    <property type="entry name" value="tRNA-synt_His"/>
    <property type="match status" value="1"/>
</dbReference>
<dbReference type="EMBL" id="KN846957">
    <property type="protein sequence ID" value="KIW70844.1"/>
    <property type="molecule type" value="Genomic_DNA"/>
</dbReference>
<evidence type="ECO:0000256" key="2">
    <source>
        <dbReference type="ARBA" id="ARBA00022527"/>
    </source>
</evidence>
<dbReference type="Proteomes" id="UP000054266">
    <property type="component" value="Unassembled WGS sequence"/>
</dbReference>
<dbReference type="InterPro" id="IPR050339">
    <property type="entry name" value="CC_SR_Kinase"/>
</dbReference>
<evidence type="ECO:0000259" key="15">
    <source>
        <dbReference type="PROSITE" id="PS50908"/>
    </source>
</evidence>
<comment type="catalytic activity">
    <reaction evidence="8">
        <text>L-threonyl-[protein] + ATP = O-phospho-L-threonyl-[protein] + ADP + H(+)</text>
        <dbReference type="Rhea" id="RHEA:46608"/>
        <dbReference type="Rhea" id="RHEA-COMP:11060"/>
        <dbReference type="Rhea" id="RHEA-COMP:11605"/>
        <dbReference type="ChEBI" id="CHEBI:15378"/>
        <dbReference type="ChEBI" id="CHEBI:30013"/>
        <dbReference type="ChEBI" id="CHEBI:30616"/>
        <dbReference type="ChEBI" id="CHEBI:61977"/>
        <dbReference type="ChEBI" id="CHEBI:456216"/>
        <dbReference type="EC" id="2.7.11.1"/>
    </reaction>
</comment>
<dbReference type="Pfam" id="PF05773">
    <property type="entry name" value="RWD"/>
    <property type="match status" value="1"/>
</dbReference>
<dbReference type="GO" id="GO:0005737">
    <property type="term" value="C:cytoplasm"/>
    <property type="evidence" value="ECO:0007669"/>
    <property type="project" value="TreeGrafter"/>
</dbReference>
<dbReference type="InterPro" id="IPR008271">
    <property type="entry name" value="Ser/Thr_kinase_AS"/>
</dbReference>
<dbReference type="InterPro" id="IPR016255">
    <property type="entry name" value="Gcn2"/>
</dbReference>
<evidence type="ECO:0000256" key="13">
    <source>
        <dbReference type="SAM" id="MobiDB-lite"/>
    </source>
</evidence>
<feature type="region of interest" description="Disordered" evidence="13">
    <location>
        <begin position="182"/>
        <end position="242"/>
    </location>
</feature>
<proteinExistence type="inferred from homology"/>
<evidence type="ECO:0000256" key="8">
    <source>
        <dbReference type="ARBA" id="ARBA00047899"/>
    </source>
</evidence>
<dbReference type="PANTHER" id="PTHR11042:SF136">
    <property type="entry name" value="EIF-2-ALPHA KINASE GCN2"/>
    <property type="match status" value="1"/>
</dbReference>
<protein>
    <recommendedName>
        <fullName evidence="1">non-specific serine/threonine protein kinase</fullName>
        <ecNumber evidence="1">2.7.11.1</ecNumber>
    </recommendedName>
</protein>
<dbReference type="InterPro" id="IPR006575">
    <property type="entry name" value="RWD_dom"/>
</dbReference>
<dbReference type="Gene3D" id="3.10.110.10">
    <property type="entry name" value="Ubiquitin Conjugating Enzyme"/>
    <property type="match status" value="1"/>
</dbReference>